<comment type="caution">
    <text evidence="1">The sequence shown here is derived from an EMBL/GenBank/DDBJ whole genome shotgun (WGS) entry which is preliminary data.</text>
</comment>
<reference evidence="2" key="1">
    <citation type="journal article" date="2019" name="Int. J. Syst. Evol. Microbiol.">
        <title>The Global Catalogue of Microorganisms (GCM) 10K type strain sequencing project: providing services to taxonomists for standard genome sequencing and annotation.</title>
        <authorList>
            <consortium name="The Broad Institute Genomics Platform"/>
            <consortium name="The Broad Institute Genome Sequencing Center for Infectious Disease"/>
            <person name="Wu L."/>
            <person name="Ma J."/>
        </authorList>
    </citation>
    <scope>NUCLEOTIDE SEQUENCE [LARGE SCALE GENOMIC DNA]</scope>
    <source>
        <strain evidence="2">CCUG 60523</strain>
    </source>
</reference>
<keyword evidence="2" id="KW-1185">Reference proteome</keyword>
<evidence type="ECO:0000313" key="1">
    <source>
        <dbReference type="EMBL" id="MFC3881166.1"/>
    </source>
</evidence>
<name>A0ABV8AW49_9BACT</name>
<organism evidence="1 2">
    <name type="scientific">Algoriphagus namhaensis</name>
    <dbReference type="NCBI Taxonomy" id="915353"/>
    <lineage>
        <taxon>Bacteria</taxon>
        <taxon>Pseudomonadati</taxon>
        <taxon>Bacteroidota</taxon>
        <taxon>Cytophagia</taxon>
        <taxon>Cytophagales</taxon>
        <taxon>Cyclobacteriaceae</taxon>
        <taxon>Algoriphagus</taxon>
    </lineage>
</organism>
<dbReference type="EMBL" id="JBHRZS010000007">
    <property type="protein sequence ID" value="MFC3881166.1"/>
    <property type="molecule type" value="Genomic_DNA"/>
</dbReference>
<gene>
    <name evidence="1" type="ORF">ACFOSV_13315</name>
</gene>
<dbReference type="Proteomes" id="UP001595805">
    <property type="component" value="Unassembled WGS sequence"/>
</dbReference>
<protein>
    <submittedName>
        <fullName evidence="1">Uncharacterized protein</fullName>
    </submittedName>
</protein>
<sequence>MKFPSLAQLKKELKLLDESELQDLLVDLSKFSRDNKAYLFFKLNEREQPNLYVEMVQEELENEFSNARSDHYYYAKKSAQKIRRKMNKLLKLTKDKSQQVEIILYFCERLKEEGFLNHHSTVMDNLYQIQLNKAKKLVSSLHEDLQYDLEMRFNELE</sequence>
<dbReference type="RefSeq" id="WP_377906508.1">
    <property type="nucleotide sequence ID" value="NZ_JBHRZS010000007.1"/>
</dbReference>
<accession>A0ABV8AW49</accession>
<proteinExistence type="predicted"/>
<evidence type="ECO:0000313" key="2">
    <source>
        <dbReference type="Proteomes" id="UP001595805"/>
    </source>
</evidence>